<name>C0E910_9FIRM</name>
<accession>C0E910</accession>
<dbReference type="Proteomes" id="UP000003340">
    <property type="component" value="Unassembled WGS sequence"/>
</dbReference>
<gene>
    <name evidence="1" type="ORF">CLOSTMETH_00305</name>
</gene>
<reference evidence="1 2" key="1">
    <citation type="submission" date="2009-01" db="EMBL/GenBank/DDBJ databases">
        <authorList>
            <person name="Fulton L."/>
            <person name="Clifton S."/>
            <person name="Fulton B."/>
            <person name="Xu J."/>
            <person name="Minx P."/>
            <person name="Pepin K.H."/>
            <person name="Johnson M."/>
            <person name="Bhonagiri V."/>
            <person name="Nash W.E."/>
            <person name="Mardis E.R."/>
            <person name="Wilson R.K."/>
        </authorList>
    </citation>
    <scope>NUCLEOTIDE SEQUENCE [LARGE SCALE GENOMIC DNA]</scope>
    <source>
        <strain evidence="1 2">DSM 5476</strain>
    </source>
</reference>
<protein>
    <submittedName>
        <fullName evidence="1">Uncharacterized protein</fullName>
    </submittedName>
</protein>
<sequence length="82" mass="9453">MLQSILVKIPENQREYLLGRVAVSRTPDEILRLAKEYEIELTQDEAEYLFDLKDDPILEGRSIDMISGFNDPDRSLGEIPTE</sequence>
<comment type="caution">
    <text evidence="1">The sequence shown here is derived from an EMBL/GenBank/DDBJ whole genome shotgun (WGS) entry which is preliminary data.</text>
</comment>
<reference evidence="1 2" key="2">
    <citation type="submission" date="2009-02" db="EMBL/GenBank/DDBJ databases">
        <title>Draft genome sequence of Clostridium methylpentosum (DSM 5476).</title>
        <authorList>
            <person name="Sudarsanam P."/>
            <person name="Ley R."/>
            <person name="Guruge J."/>
            <person name="Turnbaugh P.J."/>
            <person name="Mahowald M."/>
            <person name="Liep D."/>
            <person name="Gordon J."/>
        </authorList>
    </citation>
    <scope>NUCLEOTIDE SEQUENCE [LARGE SCALE GENOMIC DNA]</scope>
    <source>
        <strain evidence="1 2">DSM 5476</strain>
    </source>
</reference>
<dbReference type="HOGENOM" id="CLU_2552277_0_0_9"/>
<proteinExistence type="predicted"/>
<dbReference type="EMBL" id="ACEC01000014">
    <property type="protein sequence ID" value="EEG32039.1"/>
    <property type="molecule type" value="Genomic_DNA"/>
</dbReference>
<keyword evidence="2" id="KW-1185">Reference proteome</keyword>
<evidence type="ECO:0000313" key="2">
    <source>
        <dbReference type="Proteomes" id="UP000003340"/>
    </source>
</evidence>
<evidence type="ECO:0000313" key="1">
    <source>
        <dbReference type="EMBL" id="EEG32039.1"/>
    </source>
</evidence>
<organism evidence="1 2">
    <name type="scientific">[Clostridium] methylpentosum DSM 5476</name>
    <dbReference type="NCBI Taxonomy" id="537013"/>
    <lineage>
        <taxon>Bacteria</taxon>
        <taxon>Bacillati</taxon>
        <taxon>Bacillota</taxon>
        <taxon>Clostridia</taxon>
        <taxon>Eubacteriales</taxon>
        <taxon>Oscillospiraceae</taxon>
        <taxon>Oscillospiraceae incertae sedis</taxon>
    </lineage>
</organism>
<dbReference type="AlphaFoldDB" id="C0E910"/>